<organism evidence="2 3">
    <name type="scientific">Alteromonas australica</name>
    <dbReference type="NCBI Taxonomy" id="589873"/>
    <lineage>
        <taxon>Bacteria</taxon>
        <taxon>Pseudomonadati</taxon>
        <taxon>Pseudomonadota</taxon>
        <taxon>Gammaproteobacteria</taxon>
        <taxon>Alteromonadales</taxon>
        <taxon>Alteromonadaceae</taxon>
        <taxon>Alteromonas/Salinimonas group</taxon>
        <taxon>Alteromonas</taxon>
    </lineage>
</organism>
<proteinExistence type="predicted"/>
<dbReference type="GeneID" id="78254427"/>
<evidence type="ECO:0000256" key="1">
    <source>
        <dbReference type="SAM" id="Phobius"/>
    </source>
</evidence>
<accession>A0A075P4L1</accession>
<keyword evidence="1" id="KW-1133">Transmembrane helix</keyword>
<dbReference type="Proteomes" id="UP000056090">
    <property type="component" value="Chromosome"/>
</dbReference>
<dbReference type="EMBL" id="CP008849">
    <property type="protein sequence ID" value="AIF98242.1"/>
    <property type="molecule type" value="Genomic_DNA"/>
</dbReference>
<sequence length="246" mass="28704">MEYLTDWKFWSAFIALIALVLSQLPPIHILIRRPKLELEAYQRIFINHKIGSPNLQCHLIIRNAGRGTIRIKGIQCCIKRDGKEVMSFPAQNYIVKPSENQWVLFTGFELNPLEEWSHTLQFFNFAEREDEKLYQQSEINLKNEIARIIEEKGEKFFAIASDSAIKPFLDMFEKHFCWLPGDYSMEISVITNNPKVTAIASYRFTLFESQSETLKEHKLGYPSGAAIYWESQNYIGQWINIEEKSG</sequence>
<gene>
    <name evidence="2" type="ORF">EP13_05720</name>
</gene>
<protein>
    <submittedName>
        <fullName evidence="2">Uncharacterized protein</fullName>
    </submittedName>
</protein>
<keyword evidence="3" id="KW-1185">Reference proteome</keyword>
<keyword evidence="1" id="KW-0472">Membrane</keyword>
<reference evidence="2 3" key="1">
    <citation type="submission" date="2014-06" db="EMBL/GenBank/DDBJ databases">
        <title>Genomes of Alteromonas australica, a world apart.</title>
        <authorList>
            <person name="Gonzaga A."/>
            <person name="Lopez-Perez M."/>
            <person name="Rodriguez-Valera F."/>
        </authorList>
    </citation>
    <scope>NUCLEOTIDE SEQUENCE [LARGE SCALE GENOMIC DNA]</scope>
    <source>
        <strain evidence="2 3">H 17</strain>
    </source>
</reference>
<evidence type="ECO:0000313" key="2">
    <source>
        <dbReference type="EMBL" id="AIF98242.1"/>
    </source>
</evidence>
<evidence type="ECO:0000313" key="3">
    <source>
        <dbReference type="Proteomes" id="UP000056090"/>
    </source>
</evidence>
<dbReference type="AlphaFoldDB" id="A0A075P4L1"/>
<keyword evidence="1" id="KW-0812">Transmembrane</keyword>
<feature type="transmembrane region" description="Helical" evidence="1">
    <location>
        <begin position="12"/>
        <end position="31"/>
    </location>
</feature>
<dbReference type="KEGG" id="aal:EP13_05720"/>
<dbReference type="RefSeq" id="WP_044056433.1">
    <property type="nucleotide sequence ID" value="NZ_CBCSKJ010000001.1"/>
</dbReference>
<dbReference type="eggNOG" id="ENOG5032RB7">
    <property type="taxonomic scope" value="Bacteria"/>
</dbReference>
<name>A0A075P4L1_9ALTE</name>